<feature type="compositionally biased region" description="Polar residues" evidence="1">
    <location>
        <begin position="55"/>
        <end position="66"/>
    </location>
</feature>
<gene>
    <name evidence="3" type="ORF">SMACR_01492</name>
</gene>
<dbReference type="OMA" id="WFVSFWN"/>
<dbReference type="Pfam" id="PF25312">
    <property type="entry name" value="Allergen_Asp_f_4"/>
    <property type="match status" value="1"/>
</dbReference>
<comment type="caution">
    <text evidence="3">The sequence shown here is derived from an EMBL/GenBank/DDBJ whole genome shotgun (WGS) entry which is preliminary data.</text>
</comment>
<feature type="region of interest" description="Disordered" evidence="1">
    <location>
        <begin position="55"/>
        <end position="91"/>
    </location>
</feature>
<keyword evidence="2" id="KW-0732">Signal</keyword>
<dbReference type="VEuPathDB" id="FungiDB:SMAC_01492"/>
<evidence type="ECO:0008006" key="5">
    <source>
        <dbReference type="Google" id="ProtNLM"/>
    </source>
</evidence>
<evidence type="ECO:0000256" key="2">
    <source>
        <dbReference type="SAM" id="SignalP"/>
    </source>
</evidence>
<name>A0A8S8ZL68_SORMA</name>
<organism evidence="3 4">
    <name type="scientific">Sordaria macrospora</name>
    <dbReference type="NCBI Taxonomy" id="5147"/>
    <lineage>
        <taxon>Eukaryota</taxon>
        <taxon>Fungi</taxon>
        <taxon>Dikarya</taxon>
        <taxon>Ascomycota</taxon>
        <taxon>Pezizomycotina</taxon>
        <taxon>Sordariomycetes</taxon>
        <taxon>Sordariomycetidae</taxon>
        <taxon>Sordariales</taxon>
        <taxon>Sordariaceae</taxon>
        <taxon>Sordaria</taxon>
    </lineage>
</organism>
<feature type="signal peptide" evidence="2">
    <location>
        <begin position="1"/>
        <end position="17"/>
    </location>
</feature>
<dbReference type="PANTHER" id="PTHR42039:SF1">
    <property type="entry name" value="PUTATIVE (AFU_ORTHOLOGUE AFUA_3G02940)-RELATED"/>
    <property type="match status" value="1"/>
</dbReference>
<feature type="chain" id="PRO_5035854110" description="Allergen Asp f 4" evidence="2">
    <location>
        <begin position="18"/>
        <end position="303"/>
    </location>
</feature>
<evidence type="ECO:0000313" key="4">
    <source>
        <dbReference type="Proteomes" id="UP000433876"/>
    </source>
</evidence>
<dbReference type="EMBL" id="NMPR01000148">
    <property type="protein sequence ID" value="KAA8629135.1"/>
    <property type="molecule type" value="Genomic_DNA"/>
</dbReference>
<dbReference type="PANTHER" id="PTHR42039">
    <property type="entry name" value="PUTATIVE (AFU_ORTHOLOGUE AFUA_3G02940)-RELATED"/>
    <property type="match status" value="1"/>
</dbReference>
<evidence type="ECO:0000256" key="1">
    <source>
        <dbReference type="SAM" id="MobiDB-lite"/>
    </source>
</evidence>
<reference evidence="3 4" key="1">
    <citation type="submission" date="2017-07" db="EMBL/GenBank/DDBJ databases">
        <title>Genome sequence of the Sordaria macrospora wild type strain R19027.</title>
        <authorList>
            <person name="Nowrousian M."/>
            <person name="Teichert I."/>
            <person name="Kueck U."/>
        </authorList>
    </citation>
    <scope>NUCLEOTIDE SEQUENCE [LARGE SCALE GENOMIC DNA]</scope>
    <source>
        <strain evidence="3 4">R19027</strain>
        <tissue evidence="3">Mycelium</tissue>
    </source>
</reference>
<accession>A0A8S8ZL68</accession>
<evidence type="ECO:0000313" key="3">
    <source>
        <dbReference type="EMBL" id="KAA8629135.1"/>
    </source>
</evidence>
<dbReference type="GO" id="GO:0019863">
    <property type="term" value="F:IgE binding"/>
    <property type="evidence" value="ECO:0007669"/>
    <property type="project" value="InterPro"/>
</dbReference>
<dbReference type="InterPro" id="IPR038903">
    <property type="entry name" value="Allergen_Asp_f_4"/>
</dbReference>
<dbReference type="AlphaFoldDB" id="A0A8S8ZL68"/>
<dbReference type="Proteomes" id="UP000433876">
    <property type="component" value="Unassembled WGS sequence"/>
</dbReference>
<proteinExistence type="predicted"/>
<dbReference type="GO" id="GO:0005576">
    <property type="term" value="C:extracellular region"/>
    <property type="evidence" value="ECO:0007669"/>
    <property type="project" value="InterPro"/>
</dbReference>
<protein>
    <recommendedName>
        <fullName evidence="5">Allergen Asp f 4</fullName>
    </recommendedName>
</protein>
<sequence length="303" mass="32342">MQLTNILVLAGVLGASAMPSGHAHLHRAAHQQRDMKFYKAEKHFPIPIHAATTTSSSVAIPSSTTAPEPAKSSAAVVEEQDDSNSTDEYVPFCGENKKSKRVTYAQIMYTGNTGDANGCEWNSNMMTVPKKIADKYHNRMFYTNVADVPYQVVCANKMGSDHGLNGMFKVATNKQLVFTLQPGETQIVVAAANTQGVCAFAPEEIPTTVNGQYAGNWAEFDFENSSNGGWSGADCSSLVAQAHDMDVPGCQICGHDTCSTILPGGFGTNAYTKGMEAEDGIGLNIKDGQQVTLNVKVGYAGKD</sequence>